<comment type="caution">
    <text evidence="1">The sequence shown here is derived from an EMBL/GenBank/DDBJ whole genome shotgun (WGS) entry which is preliminary data.</text>
</comment>
<dbReference type="AlphaFoldDB" id="A0A1E5E111"/>
<evidence type="ECO:0000313" key="1">
    <source>
        <dbReference type="EMBL" id="OEF24247.1"/>
    </source>
</evidence>
<reference evidence="1 2" key="1">
    <citation type="journal article" date="2012" name="Science">
        <title>Ecological populations of bacteria act as socially cohesive units of antibiotic production and resistance.</title>
        <authorList>
            <person name="Cordero O.X."/>
            <person name="Wildschutte H."/>
            <person name="Kirkup B."/>
            <person name="Proehl S."/>
            <person name="Ngo L."/>
            <person name="Hussain F."/>
            <person name="Le Roux F."/>
            <person name="Mincer T."/>
            <person name="Polz M.F."/>
        </authorList>
    </citation>
    <scope>NUCLEOTIDE SEQUENCE [LARGE SCALE GENOMIC DNA]</scope>
    <source>
        <strain evidence="1 2">1S-45</strain>
    </source>
</reference>
<dbReference type="Proteomes" id="UP000094070">
    <property type="component" value="Unassembled WGS sequence"/>
</dbReference>
<dbReference type="RefSeq" id="WP_017026058.1">
    <property type="nucleotide sequence ID" value="NZ_AJYK02000079.1"/>
</dbReference>
<dbReference type="STRING" id="1188252.A1QC_10550"/>
<sequence>MYNLSVDEISMVDGGGDGGKMFGTPQQIIGGIIIGEVWSAAKQAYNRPTPQTGPNSSVAAGMNNSGGAYMGNGLQTGGGMAGSPTGGRGYGN</sequence>
<proteinExistence type="predicted"/>
<protein>
    <submittedName>
        <fullName evidence="1">Uncharacterized protein</fullName>
    </submittedName>
</protein>
<accession>A0A1E5E111</accession>
<organism evidence="1 2">
    <name type="scientific">Vibrio rumoiensis 1S-45</name>
    <dbReference type="NCBI Taxonomy" id="1188252"/>
    <lineage>
        <taxon>Bacteria</taxon>
        <taxon>Pseudomonadati</taxon>
        <taxon>Pseudomonadota</taxon>
        <taxon>Gammaproteobacteria</taxon>
        <taxon>Vibrionales</taxon>
        <taxon>Vibrionaceae</taxon>
        <taxon>Vibrio</taxon>
    </lineage>
</organism>
<dbReference type="EMBL" id="AJYK02000079">
    <property type="protein sequence ID" value="OEF24247.1"/>
    <property type="molecule type" value="Genomic_DNA"/>
</dbReference>
<keyword evidence="2" id="KW-1185">Reference proteome</keyword>
<name>A0A1E5E111_9VIBR</name>
<evidence type="ECO:0000313" key="2">
    <source>
        <dbReference type="Proteomes" id="UP000094070"/>
    </source>
</evidence>
<gene>
    <name evidence="1" type="ORF">A1QC_10550</name>
</gene>